<dbReference type="Gene3D" id="3.10.129.10">
    <property type="entry name" value="Hotdog Thioesterase"/>
    <property type="match status" value="2"/>
</dbReference>
<feature type="region of interest" description="Disordered" evidence="1">
    <location>
        <begin position="150"/>
        <end position="169"/>
    </location>
</feature>
<keyword evidence="4" id="KW-1185">Reference proteome</keyword>
<sequence>MTDNRKPLENWIGKSESREEIIHQQALDGFAALMDQEGPAPASVPPGGHWFYFLPTTRQSNLAEDGHSYKGGFLPPVSLPRRMWAGGRLRFDTPLTVGDCVTKTSTIKSVAEKQGRTGKLVFVTVEHALTSSAGQHITEEHDIVYRDAAQPDAPQKAPEQAPTDEHWSETITPDPVMLFRYSALTYNGHRIHYDLKYVTEVEGYPGLIVHGPLIGTLLMKLATERMGGRPLKTFAFRNVNPIYDTGPFMLCGKQIDDNTAEIWARGPAGELAVKATATF</sequence>
<accession>A0ABQ5U751</accession>
<gene>
    <name evidence="3" type="ORF">GCM10007924_32020</name>
</gene>
<evidence type="ECO:0000313" key="3">
    <source>
        <dbReference type="EMBL" id="GLQ07980.1"/>
    </source>
</evidence>
<proteinExistence type="predicted"/>
<feature type="compositionally biased region" description="Low complexity" evidence="1">
    <location>
        <begin position="150"/>
        <end position="161"/>
    </location>
</feature>
<name>A0ABQ5U751_9PROT</name>
<dbReference type="RefSeq" id="WP_169561899.1">
    <property type="nucleotide sequence ID" value="NZ_BSNF01000010.1"/>
</dbReference>
<dbReference type="Proteomes" id="UP001161409">
    <property type="component" value="Unassembled WGS sequence"/>
</dbReference>
<reference evidence="3" key="2">
    <citation type="submission" date="2023-01" db="EMBL/GenBank/DDBJ databases">
        <title>Draft genome sequence of Sneathiella chinensis strain NBRC 103408.</title>
        <authorList>
            <person name="Sun Q."/>
            <person name="Mori K."/>
        </authorList>
    </citation>
    <scope>NUCLEOTIDE SEQUENCE</scope>
    <source>
        <strain evidence="3">NBRC 103408</strain>
    </source>
</reference>
<dbReference type="InterPro" id="IPR039569">
    <property type="entry name" value="FAS1-like_DH_region"/>
</dbReference>
<feature type="domain" description="FAS1-like dehydratase" evidence="2">
    <location>
        <begin position="12"/>
        <end position="139"/>
    </location>
</feature>
<organism evidence="3 4">
    <name type="scientific">Sneathiella chinensis</name>
    <dbReference type="NCBI Taxonomy" id="349750"/>
    <lineage>
        <taxon>Bacteria</taxon>
        <taxon>Pseudomonadati</taxon>
        <taxon>Pseudomonadota</taxon>
        <taxon>Alphaproteobacteria</taxon>
        <taxon>Sneathiellales</taxon>
        <taxon>Sneathiellaceae</taxon>
        <taxon>Sneathiella</taxon>
    </lineage>
</organism>
<dbReference type="InterPro" id="IPR029069">
    <property type="entry name" value="HotDog_dom_sf"/>
</dbReference>
<dbReference type="SUPFAM" id="SSF54637">
    <property type="entry name" value="Thioesterase/thiol ester dehydrase-isomerase"/>
    <property type="match status" value="2"/>
</dbReference>
<dbReference type="EMBL" id="BSNF01000010">
    <property type="protein sequence ID" value="GLQ07980.1"/>
    <property type="molecule type" value="Genomic_DNA"/>
</dbReference>
<evidence type="ECO:0000256" key="1">
    <source>
        <dbReference type="SAM" id="MobiDB-lite"/>
    </source>
</evidence>
<evidence type="ECO:0000259" key="2">
    <source>
        <dbReference type="Pfam" id="PF13452"/>
    </source>
</evidence>
<dbReference type="PANTHER" id="PTHR28152">
    <property type="entry name" value="HYDROXYACYL-THIOESTER DEHYDRATASE TYPE 2, MITOCHONDRIAL"/>
    <property type="match status" value="1"/>
</dbReference>
<comment type="caution">
    <text evidence="3">The sequence shown here is derived from an EMBL/GenBank/DDBJ whole genome shotgun (WGS) entry which is preliminary data.</text>
</comment>
<evidence type="ECO:0000313" key="4">
    <source>
        <dbReference type="Proteomes" id="UP001161409"/>
    </source>
</evidence>
<protein>
    <submittedName>
        <fullName evidence="3">Acyl-CoA dehydrogenase</fullName>
    </submittedName>
</protein>
<dbReference type="Pfam" id="PF13452">
    <property type="entry name" value="FAS1_DH_region"/>
    <property type="match status" value="1"/>
</dbReference>
<reference evidence="3" key="1">
    <citation type="journal article" date="2014" name="Int. J. Syst. Evol. Microbiol.">
        <title>Complete genome of a new Firmicutes species belonging to the dominant human colonic microbiota ('Ruminococcus bicirculans') reveals two chromosomes and a selective capacity to utilize plant glucans.</title>
        <authorList>
            <consortium name="NISC Comparative Sequencing Program"/>
            <person name="Wegmann U."/>
            <person name="Louis P."/>
            <person name="Goesmann A."/>
            <person name="Henrissat B."/>
            <person name="Duncan S.H."/>
            <person name="Flint H.J."/>
        </authorList>
    </citation>
    <scope>NUCLEOTIDE SEQUENCE</scope>
    <source>
        <strain evidence="3">NBRC 103408</strain>
    </source>
</reference>
<dbReference type="PANTHER" id="PTHR28152:SF1">
    <property type="entry name" value="HYDROXYACYL-THIOESTER DEHYDRATASE TYPE 2, MITOCHONDRIAL"/>
    <property type="match status" value="1"/>
</dbReference>
<dbReference type="InterPro" id="IPR052741">
    <property type="entry name" value="Mitochondrial_HTD2"/>
</dbReference>